<comment type="catalytic activity">
    <reaction evidence="14 15">
        <text>tRNA(Phe) + L-phenylalanine + ATP = L-phenylalanyl-tRNA(Phe) + AMP + diphosphate + H(+)</text>
        <dbReference type="Rhea" id="RHEA:19413"/>
        <dbReference type="Rhea" id="RHEA-COMP:9668"/>
        <dbReference type="Rhea" id="RHEA-COMP:9699"/>
        <dbReference type="ChEBI" id="CHEBI:15378"/>
        <dbReference type="ChEBI" id="CHEBI:30616"/>
        <dbReference type="ChEBI" id="CHEBI:33019"/>
        <dbReference type="ChEBI" id="CHEBI:58095"/>
        <dbReference type="ChEBI" id="CHEBI:78442"/>
        <dbReference type="ChEBI" id="CHEBI:78531"/>
        <dbReference type="ChEBI" id="CHEBI:456215"/>
        <dbReference type="EC" id="6.1.1.20"/>
    </reaction>
</comment>
<dbReference type="Gene3D" id="3.30.56.10">
    <property type="match status" value="2"/>
</dbReference>
<dbReference type="InterPro" id="IPR004532">
    <property type="entry name" value="Phe-tRNA-ligase_IIc_bsu_bact"/>
</dbReference>
<dbReference type="GO" id="GO:0000287">
    <property type="term" value="F:magnesium ion binding"/>
    <property type="evidence" value="ECO:0007669"/>
    <property type="project" value="UniProtKB-UniRule"/>
</dbReference>
<dbReference type="SUPFAM" id="SSF50249">
    <property type="entry name" value="Nucleic acid-binding proteins"/>
    <property type="match status" value="1"/>
</dbReference>
<feature type="binding site" evidence="15">
    <location>
        <position position="475"/>
    </location>
    <ligand>
        <name>Mg(2+)</name>
        <dbReference type="ChEBI" id="CHEBI:18420"/>
        <note>shared with alpha subunit</note>
    </ligand>
</feature>
<dbReference type="HAMAP" id="MF_00283">
    <property type="entry name" value="Phe_tRNA_synth_beta1"/>
    <property type="match status" value="1"/>
</dbReference>
<feature type="binding site" evidence="15">
    <location>
        <position position="479"/>
    </location>
    <ligand>
        <name>Mg(2+)</name>
        <dbReference type="ChEBI" id="CHEBI:18420"/>
        <note>shared with alpha subunit</note>
    </ligand>
</feature>
<evidence type="ECO:0000256" key="3">
    <source>
        <dbReference type="ARBA" id="ARBA00011209"/>
    </source>
</evidence>
<evidence type="ECO:0000256" key="8">
    <source>
        <dbReference type="ARBA" id="ARBA00022741"/>
    </source>
</evidence>
<dbReference type="GO" id="GO:0000049">
    <property type="term" value="F:tRNA binding"/>
    <property type="evidence" value="ECO:0007669"/>
    <property type="project" value="UniProtKB-UniRule"/>
</dbReference>
<dbReference type="InterPro" id="IPR005147">
    <property type="entry name" value="tRNA_synthase_B5-dom"/>
</dbReference>
<evidence type="ECO:0000256" key="14">
    <source>
        <dbReference type="ARBA" id="ARBA00049255"/>
    </source>
</evidence>
<evidence type="ECO:0000256" key="13">
    <source>
        <dbReference type="ARBA" id="ARBA00023146"/>
    </source>
</evidence>
<evidence type="ECO:0000259" key="18">
    <source>
        <dbReference type="PROSITE" id="PS51447"/>
    </source>
</evidence>
<keyword evidence="6 15" id="KW-0436">Ligase</keyword>
<dbReference type="PANTHER" id="PTHR10947">
    <property type="entry name" value="PHENYLALANYL-TRNA SYNTHETASE BETA CHAIN AND LEUCINE-RICH REPEAT-CONTAINING PROTEIN 47"/>
    <property type="match status" value="1"/>
</dbReference>
<accession>A0A5C7FGJ5</accession>
<dbReference type="PROSITE" id="PS51483">
    <property type="entry name" value="B5"/>
    <property type="match status" value="1"/>
</dbReference>
<keyword evidence="21" id="KW-1185">Reference proteome</keyword>
<dbReference type="EC" id="6.1.1.20" evidence="15"/>
<dbReference type="PROSITE" id="PS50886">
    <property type="entry name" value="TRBD"/>
    <property type="match status" value="1"/>
</dbReference>
<dbReference type="SUPFAM" id="SSF56037">
    <property type="entry name" value="PheT/TilS domain"/>
    <property type="match status" value="1"/>
</dbReference>
<evidence type="ECO:0000256" key="7">
    <source>
        <dbReference type="ARBA" id="ARBA00022723"/>
    </source>
</evidence>
<dbReference type="EMBL" id="VOXD01000014">
    <property type="protein sequence ID" value="TXF89459.1"/>
    <property type="molecule type" value="Genomic_DNA"/>
</dbReference>
<evidence type="ECO:0000256" key="1">
    <source>
        <dbReference type="ARBA" id="ARBA00004496"/>
    </source>
</evidence>
<evidence type="ECO:0000256" key="16">
    <source>
        <dbReference type="PROSITE-ProRule" id="PRU00209"/>
    </source>
</evidence>
<dbReference type="Pfam" id="PF03147">
    <property type="entry name" value="FDX-ACB"/>
    <property type="match status" value="1"/>
</dbReference>
<dbReference type="GO" id="GO:0005524">
    <property type="term" value="F:ATP binding"/>
    <property type="evidence" value="ECO:0007669"/>
    <property type="project" value="UniProtKB-UniRule"/>
</dbReference>
<comment type="subunit">
    <text evidence="3 15">Tetramer of two alpha and two beta subunits.</text>
</comment>
<proteinExistence type="inferred from homology"/>
<dbReference type="Proteomes" id="UP000321907">
    <property type="component" value="Unassembled WGS sequence"/>
</dbReference>
<dbReference type="InterPro" id="IPR012340">
    <property type="entry name" value="NA-bd_OB-fold"/>
</dbReference>
<dbReference type="InterPro" id="IPR033714">
    <property type="entry name" value="tRNA_bind_bactPheRS"/>
</dbReference>
<keyword evidence="7 15" id="KW-0479">Metal-binding</keyword>
<organism evidence="20 21">
    <name type="scientific">Neolewinella aurantiaca</name>
    <dbReference type="NCBI Taxonomy" id="2602767"/>
    <lineage>
        <taxon>Bacteria</taxon>
        <taxon>Pseudomonadati</taxon>
        <taxon>Bacteroidota</taxon>
        <taxon>Saprospiria</taxon>
        <taxon>Saprospirales</taxon>
        <taxon>Lewinellaceae</taxon>
        <taxon>Neolewinella</taxon>
    </lineage>
</organism>
<dbReference type="InterPro" id="IPR005146">
    <property type="entry name" value="B3/B4_tRNA-bd"/>
</dbReference>
<comment type="caution">
    <text evidence="20">The sequence shown here is derived from an EMBL/GenBank/DDBJ whole genome shotgun (WGS) entry which is preliminary data.</text>
</comment>
<keyword evidence="8 15" id="KW-0547">Nucleotide-binding</keyword>
<evidence type="ECO:0000256" key="2">
    <source>
        <dbReference type="ARBA" id="ARBA00008653"/>
    </source>
</evidence>
<evidence type="ECO:0000256" key="5">
    <source>
        <dbReference type="ARBA" id="ARBA00022555"/>
    </source>
</evidence>
<dbReference type="Pfam" id="PF03483">
    <property type="entry name" value="B3_4"/>
    <property type="match status" value="1"/>
</dbReference>
<dbReference type="SMART" id="SM00873">
    <property type="entry name" value="B3_4"/>
    <property type="match status" value="1"/>
</dbReference>
<evidence type="ECO:0000259" key="17">
    <source>
        <dbReference type="PROSITE" id="PS50886"/>
    </source>
</evidence>
<comment type="subcellular location">
    <subcellularLocation>
        <location evidence="1 15">Cytoplasm</location>
    </subcellularLocation>
</comment>
<evidence type="ECO:0000256" key="11">
    <source>
        <dbReference type="ARBA" id="ARBA00022884"/>
    </source>
</evidence>
<comment type="caution">
    <text evidence="15">Lacks conserved residue(s) required for the propagation of feature annotation.</text>
</comment>
<gene>
    <name evidence="15" type="primary">pheT</name>
    <name evidence="20" type="ORF">FUA23_10865</name>
</gene>
<dbReference type="InterPro" id="IPR041616">
    <property type="entry name" value="PheRS_beta_core"/>
</dbReference>
<dbReference type="CDD" id="cd02796">
    <property type="entry name" value="tRNA_bind_bactPheRS"/>
    <property type="match status" value="1"/>
</dbReference>
<evidence type="ECO:0000256" key="12">
    <source>
        <dbReference type="ARBA" id="ARBA00022917"/>
    </source>
</evidence>
<dbReference type="Gene3D" id="3.30.70.380">
    <property type="entry name" value="Ferrodoxin-fold anticodon-binding domain"/>
    <property type="match status" value="1"/>
</dbReference>
<dbReference type="NCBIfam" id="TIGR00472">
    <property type="entry name" value="pheT_bact"/>
    <property type="match status" value="1"/>
</dbReference>
<dbReference type="Pfam" id="PF17759">
    <property type="entry name" value="tRNA_synthFbeta"/>
    <property type="match status" value="1"/>
</dbReference>
<evidence type="ECO:0000256" key="4">
    <source>
        <dbReference type="ARBA" id="ARBA00022490"/>
    </source>
</evidence>
<dbReference type="FunFam" id="2.40.50.140:FF:000045">
    <property type="entry name" value="Phenylalanine--tRNA ligase beta subunit"/>
    <property type="match status" value="1"/>
</dbReference>
<feature type="domain" description="FDX-ACB" evidence="18">
    <location>
        <begin position="720"/>
        <end position="814"/>
    </location>
</feature>
<dbReference type="Pfam" id="PF03484">
    <property type="entry name" value="B5"/>
    <property type="match status" value="1"/>
</dbReference>
<dbReference type="PROSITE" id="PS51447">
    <property type="entry name" value="FDX_ACB"/>
    <property type="match status" value="1"/>
</dbReference>
<keyword evidence="13 15" id="KW-0030">Aminoacyl-tRNA synthetase</keyword>
<dbReference type="SMART" id="SM00874">
    <property type="entry name" value="B5"/>
    <property type="match status" value="1"/>
</dbReference>
<dbReference type="RefSeq" id="WP_147930768.1">
    <property type="nucleotide sequence ID" value="NZ_VOXD01000014.1"/>
</dbReference>
<dbReference type="InterPro" id="IPR045864">
    <property type="entry name" value="aa-tRNA-synth_II/BPL/LPL"/>
</dbReference>
<dbReference type="SUPFAM" id="SSF55681">
    <property type="entry name" value="Class II aaRS and biotin synthetases"/>
    <property type="match status" value="1"/>
</dbReference>
<dbReference type="GO" id="GO:0009328">
    <property type="term" value="C:phenylalanine-tRNA ligase complex"/>
    <property type="evidence" value="ECO:0007669"/>
    <property type="project" value="TreeGrafter"/>
</dbReference>
<dbReference type="Gene3D" id="3.50.40.10">
    <property type="entry name" value="Phenylalanyl-trna Synthetase, Chain B, domain 3"/>
    <property type="match status" value="1"/>
</dbReference>
<sequence length="815" mass="89416">MKVSLNWLRQYLDINIDPEEIGQVLTGTGLEVEGMDKVESIPGGLAGVVVGHVLECGKHPGADRLSLTSVDTGAGEPVSIVCGAPNVAAGQYVIVATVGAMLYPMSGEPFKIKKGKIRGEVSMGMICAEDELGLGESHDGIIVLDKEYKPGTPAAEVFELEEDYVYEIGLTPNRSDATNHLGVAFDLAAALNVNHGANVAVQKPDVSAFKAGSGKPVKVTVQDASQAPRYAGLTIENLTVAPSPDWLRTRLQAIGVRPINNVVDVTNFVLHELGQPLHAFDLDKVGGGEIIVEKLPKGTKFNSLDEVERELSDDDLVICDANHQPMCIAGVFGGFDSGVTDSTTKIFLEAAHFEAGTTRRSSMRHTLRTDAARVFEKGSDPNVTVYALKRAALLLEELAGGKVTSELLDLYPNPIKPLEVRVRDQRVVDVIGADLARPQVQSILESMGMEITSSDDAGFTVAVPTNKSEVTREIDVIEEILRIYGFDNVPIPQMITTAMIVAPQPDPNYIRELTGDLLAANGYYEMMALSLDESRFYGEVEEGKQQEGLVYINNTSNVHLDVMRPGMLQSALGAVAHNLNRQQNDLRLFEFGRSYHLKGEKYTEVNHLTLTLSGRKQQETWHPEPKGKNAAGFYTVKAAVELIFQRLGIDNYRTSEAPADEFSYGIQYHKGPMVLANFGAVLPLHLRARQIKTDVFYADINWDNVMKVLPKKPVQVKTPSKFPSLRRDLALILDKRVTFADVERLARKAEKKLLTEVNLFDVYENEDQLGAGKKSYAVSFQLESDEQTLNDKQVDKVMKSIEGSLTKQLGAEVRR</sequence>
<dbReference type="InterPro" id="IPR036690">
    <property type="entry name" value="Fdx_antiC-bd_sf"/>
</dbReference>
<dbReference type="PANTHER" id="PTHR10947:SF0">
    <property type="entry name" value="PHENYLALANINE--TRNA LIGASE BETA SUBUNIT"/>
    <property type="match status" value="1"/>
</dbReference>
<evidence type="ECO:0000313" key="21">
    <source>
        <dbReference type="Proteomes" id="UP000321907"/>
    </source>
</evidence>
<dbReference type="InterPro" id="IPR020825">
    <property type="entry name" value="Phe-tRNA_synthase-like_B3/B4"/>
</dbReference>
<dbReference type="InterPro" id="IPR005121">
    <property type="entry name" value="Fdx_antiC-bd"/>
</dbReference>
<dbReference type="Pfam" id="PF01588">
    <property type="entry name" value="tRNA_bind"/>
    <property type="match status" value="1"/>
</dbReference>
<dbReference type="Gene3D" id="3.30.930.10">
    <property type="entry name" value="Bira Bifunctional Protein, Domain 2"/>
    <property type="match status" value="1"/>
</dbReference>
<dbReference type="AlphaFoldDB" id="A0A5C7FGJ5"/>
<dbReference type="SUPFAM" id="SSF46955">
    <property type="entry name" value="Putative DNA-binding domain"/>
    <property type="match status" value="1"/>
</dbReference>
<protein>
    <recommendedName>
        <fullName evidence="15">Phenylalanine--tRNA ligase beta subunit</fullName>
        <ecNumber evidence="15">6.1.1.20</ecNumber>
    </recommendedName>
    <alternativeName>
        <fullName evidence="15">Phenylalanyl-tRNA synthetase beta subunit</fullName>
        <shortName evidence="15">PheRS</shortName>
    </alternativeName>
</protein>
<keyword evidence="12 15" id="KW-0648">Protein biosynthesis</keyword>
<keyword evidence="10 15" id="KW-0460">Magnesium</keyword>
<comment type="cofactor">
    <cofactor evidence="15">
        <name>Mg(2+)</name>
        <dbReference type="ChEBI" id="CHEBI:18420"/>
    </cofactor>
    <text evidence="15">Binds 2 magnesium ions per tetramer.</text>
</comment>
<feature type="binding site" evidence="15">
    <location>
        <position position="478"/>
    </location>
    <ligand>
        <name>Mg(2+)</name>
        <dbReference type="ChEBI" id="CHEBI:18420"/>
        <note>shared with alpha subunit</note>
    </ligand>
</feature>
<comment type="similarity">
    <text evidence="2 15">Belongs to the phenylalanyl-tRNA synthetase beta subunit family. Type 1 subfamily.</text>
</comment>
<keyword evidence="9 15" id="KW-0067">ATP-binding</keyword>
<dbReference type="SMART" id="SM00896">
    <property type="entry name" value="FDX-ACB"/>
    <property type="match status" value="1"/>
</dbReference>
<keyword evidence="11 16" id="KW-0694">RNA-binding</keyword>
<dbReference type="GO" id="GO:0004826">
    <property type="term" value="F:phenylalanine-tRNA ligase activity"/>
    <property type="evidence" value="ECO:0007669"/>
    <property type="project" value="UniProtKB-UniRule"/>
</dbReference>
<dbReference type="Gene3D" id="2.40.50.140">
    <property type="entry name" value="Nucleic acid-binding proteins"/>
    <property type="match status" value="1"/>
</dbReference>
<dbReference type="SUPFAM" id="SSF54991">
    <property type="entry name" value="Anticodon-binding domain of PheRS"/>
    <property type="match status" value="1"/>
</dbReference>
<evidence type="ECO:0000259" key="19">
    <source>
        <dbReference type="PROSITE" id="PS51483"/>
    </source>
</evidence>
<feature type="domain" description="TRNA-binding" evidence="17">
    <location>
        <begin position="42"/>
        <end position="155"/>
    </location>
</feature>
<reference evidence="20 21" key="1">
    <citation type="submission" date="2019-08" db="EMBL/GenBank/DDBJ databases">
        <title>Lewinella sp. strain SSH13 Genome sequencing and assembly.</title>
        <authorList>
            <person name="Kim I."/>
        </authorList>
    </citation>
    <scope>NUCLEOTIDE SEQUENCE [LARGE SCALE GENOMIC DNA]</scope>
    <source>
        <strain evidence="20 21">SSH13</strain>
    </source>
</reference>
<name>A0A5C7FGJ5_9BACT</name>
<dbReference type="InterPro" id="IPR002547">
    <property type="entry name" value="tRNA-bd_dom"/>
</dbReference>
<dbReference type="InterPro" id="IPR009061">
    <property type="entry name" value="DNA-bd_dom_put_sf"/>
</dbReference>
<dbReference type="NCBIfam" id="NF045760">
    <property type="entry name" value="YtpR"/>
    <property type="match status" value="1"/>
</dbReference>
<evidence type="ECO:0000256" key="10">
    <source>
        <dbReference type="ARBA" id="ARBA00022842"/>
    </source>
</evidence>
<dbReference type="OrthoDB" id="9805455at2"/>
<dbReference type="FunFam" id="3.30.70.380:FF:000001">
    <property type="entry name" value="Phenylalanine--tRNA ligase beta subunit"/>
    <property type="match status" value="1"/>
</dbReference>
<keyword evidence="4 15" id="KW-0963">Cytoplasm</keyword>
<dbReference type="GO" id="GO:0006432">
    <property type="term" value="P:phenylalanyl-tRNA aminoacylation"/>
    <property type="evidence" value="ECO:0007669"/>
    <property type="project" value="UniProtKB-UniRule"/>
</dbReference>
<feature type="domain" description="B5" evidence="19">
    <location>
        <begin position="415"/>
        <end position="491"/>
    </location>
</feature>
<evidence type="ECO:0000313" key="20">
    <source>
        <dbReference type="EMBL" id="TXF89459.1"/>
    </source>
</evidence>
<evidence type="ECO:0000256" key="9">
    <source>
        <dbReference type="ARBA" id="ARBA00022840"/>
    </source>
</evidence>
<keyword evidence="5 16" id="KW-0820">tRNA-binding</keyword>
<dbReference type="InterPro" id="IPR045060">
    <property type="entry name" value="Phe-tRNA-ligase_IIc_bsu"/>
</dbReference>
<evidence type="ECO:0000256" key="6">
    <source>
        <dbReference type="ARBA" id="ARBA00022598"/>
    </source>
</evidence>
<evidence type="ECO:0000256" key="15">
    <source>
        <dbReference type="HAMAP-Rule" id="MF_00283"/>
    </source>
</evidence>